<comment type="caution">
    <text evidence="1">The sequence shown here is derived from an EMBL/GenBank/DDBJ whole genome shotgun (WGS) entry which is preliminary data.</text>
</comment>
<protein>
    <submittedName>
        <fullName evidence="1">Uncharacterized protein</fullName>
    </submittedName>
</protein>
<organism evidence="1 2">
    <name type="scientific">Platanthera guangdongensis</name>
    <dbReference type="NCBI Taxonomy" id="2320717"/>
    <lineage>
        <taxon>Eukaryota</taxon>
        <taxon>Viridiplantae</taxon>
        <taxon>Streptophyta</taxon>
        <taxon>Embryophyta</taxon>
        <taxon>Tracheophyta</taxon>
        <taxon>Spermatophyta</taxon>
        <taxon>Magnoliopsida</taxon>
        <taxon>Liliopsida</taxon>
        <taxon>Asparagales</taxon>
        <taxon>Orchidaceae</taxon>
        <taxon>Orchidoideae</taxon>
        <taxon>Orchideae</taxon>
        <taxon>Orchidinae</taxon>
        <taxon>Platanthera</taxon>
    </lineage>
</organism>
<dbReference type="EMBL" id="JBBWWR010000012">
    <property type="protein sequence ID" value="KAK8958431.1"/>
    <property type="molecule type" value="Genomic_DNA"/>
</dbReference>
<evidence type="ECO:0000313" key="1">
    <source>
        <dbReference type="EMBL" id="KAK8958431.1"/>
    </source>
</evidence>
<gene>
    <name evidence="1" type="ORF">KSP40_PGU007114</name>
</gene>
<dbReference type="Pfam" id="PF03004">
    <property type="entry name" value="Transposase_24"/>
    <property type="match status" value="1"/>
</dbReference>
<name>A0ABR2M415_9ASPA</name>
<evidence type="ECO:0000313" key="2">
    <source>
        <dbReference type="Proteomes" id="UP001412067"/>
    </source>
</evidence>
<sequence length="258" mass="29489">MASEMRRIRNAAKSRSAPPLTWMRREIFEGLWDIWEARKFKDLQECNRKNTLSDRDGQGVVKSTSGTISIHHHAHRMARDNGGIPVPHEKVFTRTHRINKGKGPFVDDKSKKSICNHGQMPWQIVYFSVMEKLLPGQETVAKHKGISHDSILSWLILFTTANSWLKTFLCATFSNSYFSWIDYGTGSLAAKEGYIAKATTYFSHNLLYCGNWIRDSVHDCGNLHIHLWDSWQGLELGLEWALRGLLLLGNLDGFIESL</sequence>
<dbReference type="InterPro" id="IPR004252">
    <property type="entry name" value="Probable_transposase_24"/>
</dbReference>
<dbReference type="Proteomes" id="UP001412067">
    <property type="component" value="Unassembled WGS sequence"/>
</dbReference>
<reference evidence="1 2" key="1">
    <citation type="journal article" date="2022" name="Nat. Plants">
        <title>Genomes of leafy and leafless Platanthera orchids illuminate the evolution of mycoheterotrophy.</title>
        <authorList>
            <person name="Li M.H."/>
            <person name="Liu K.W."/>
            <person name="Li Z."/>
            <person name="Lu H.C."/>
            <person name="Ye Q.L."/>
            <person name="Zhang D."/>
            <person name="Wang J.Y."/>
            <person name="Li Y.F."/>
            <person name="Zhong Z.M."/>
            <person name="Liu X."/>
            <person name="Yu X."/>
            <person name="Liu D.K."/>
            <person name="Tu X.D."/>
            <person name="Liu B."/>
            <person name="Hao Y."/>
            <person name="Liao X.Y."/>
            <person name="Jiang Y.T."/>
            <person name="Sun W.H."/>
            <person name="Chen J."/>
            <person name="Chen Y.Q."/>
            <person name="Ai Y."/>
            <person name="Zhai J.W."/>
            <person name="Wu S.S."/>
            <person name="Zhou Z."/>
            <person name="Hsiao Y.Y."/>
            <person name="Wu W.L."/>
            <person name="Chen Y.Y."/>
            <person name="Lin Y.F."/>
            <person name="Hsu J.L."/>
            <person name="Li C.Y."/>
            <person name="Wang Z.W."/>
            <person name="Zhao X."/>
            <person name="Zhong W.Y."/>
            <person name="Ma X.K."/>
            <person name="Ma L."/>
            <person name="Huang J."/>
            <person name="Chen G.Z."/>
            <person name="Huang M.Z."/>
            <person name="Huang L."/>
            <person name="Peng D.H."/>
            <person name="Luo Y.B."/>
            <person name="Zou S.Q."/>
            <person name="Chen S.P."/>
            <person name="Lan S."/>
            <person name="Tsai W.C."/>
            <person name="Van de Peer Y."/>
            <person name="Liu Z.J."/>
        </authorList>
    </citation>
    <scope>NUCLEOTIDE SEQUENCE [LARGE SCALE GENOMIC DNA]</scope>
    <source>
        <strain evidence="1">Lor288</strain>
    </source>
</reference>
<proteinExistence type="predicted"/>
<accession>A0ABR2M415</accession>
<keyword evidence="2" id="KW-1185">Reference proteome</keyword>